<sequence>MRYDAMKIESLQYMDRNQSAPSPEPAPSAQTPASQQQQQQQQLQQQQQQQQPSSHSSSPPQVMWPPHSQSSYEINDATSSSQFSEEGQQQVEYPTESSRAVEEYSPSAYPDRYQQASPINSGPMIRTMSSYEQGPGQGSPFSPQPSTSTGSYQVSMQNYERISSVEDYPSSAVSAEESLHHQYETVSQMAEQNEQVSSAVRLNQVLPSQSHVSLSSGRVDSPSTIDRGPSPSVSLQSQRIPSPMTTMAGQRMSSRYLSSDMVDSSIAGMPLANHQKDLLAEAIARNMVPNHVLNLPQSQRIPSPVNMIVTQSQRISSPSSMDFGGLMNRNLSNLQGVGMNPSPRSMSPGVQSGQQRYSPVHLRPMQPSSPMMPATPLAMQNYVSSSTGPMESGPSSSMVSSGAVLDSTVDSTVETTDSQLGVSDEVVGSSNNAYMADLDGGDGTIDTTQAHLAMSDAIDTTDGIDTTVNTTTLDSSTNIGLTTPNNFYFFKSNKNEH</sequence>
<feature type="compositionally biased region" description="Polar residues" evidence="1">
    <location>
        <begin position="342"/>
        <end position="355"/>
    </location>
</feature>
<feature type="compositionally biased region" description="Low complexity" evidence="1">
    <location>
        <begin position="79"/>
        <end position="92"/>
    </location>
</feature>
<evidence type="ECO:0000313" key="3">
    <source>
        <dbReference type="Proteomes" id="UP000014500"/>
    </source>
</evidence>
<evidence type="ECO:0000313" key="2">
    <source>
        <dbReference type="EnsemblMetazoa" id="SMAR014418-PA"/>
    </source>
</evidence>
<feature type="compositionally biased region" description="Low complexity" evidence="1">
    <location>
        <begin position="138"/>
        <end position="151"/>
    </location>
</feature>
<feature type="region of interest" description="Disordered" evidence="1">
    <location>
        <begin position="332"/>
        <end position="355"/>
    </location>
</feature>
<feature type="compositionally biased region" description="Polar residues" evidence="1">
    <location>
        <begin position="209"/>
        <end position="224"/>
    </location>
</feature>
<dbReference type="AlphaFoldDB" id="T1JKN8"/>
<keyword evidence="3" id="KW-1185">Reference proteome</keyword>
<evidence type="ECO:0000256" key="1">
    <source>
        <dbReference type="SAM" id="MobiDB-lite"/>
    </source>
</evidence>
<organism evidence="2 3">
    <name type="scientific">Strigamia maritima</name>
    <name type="common">European centipede</name>
    <name type="synonym">Geophilus maritimus</name>
    <dbReference type="NCBI Taxonomy" id="126957"/>
    <lineage>
        <taxon>Eukaryota</taxon>
        <taxon>Metazoa</taxon>
        <taxon>Ecdysozoa</taxon>
        <taxon>Arthropoda</taxon>
        <taxon>Myriapoda</taxon>
        <taxon>Chilopoda</taxon>
        <taxon>Pleurostigmophora</taxon>
        <taxon>Geophilomorpha</taxon>
        <taxon>Linotaeniidae</taxon>
        <taxon>Strigamia</taxon>
    </lineage>
</organism>
<dbReference type="EnsemblMetazoa" id="SMAR014418-RA">
    <property type="protein sequence ID" value="SMAR014418-PA"/>
    <property type="gene ID" value="SMAR014418"/>
</dbReference>
<name>T1JKN8_STRMM</name>
<proteinExistence type="predicted"/>
<feature type="compositionally biased region" description="Polar residues" evidence="1">
    <location>
        <begin position="67"/>
        <end position="78"/>
    </location>
</feature>
<reference evidence="3" key="1">
    <citation type="submission" date="2011-05" db="EMBL/GenBank/DDBJ databases">
        <authorList>
            <person name="Richards S.R."/>
            <person name="Qu J."/>
            <person name="Jiang H."/>
            <person name="Jhangiani S.N."/>
            <person name="Agravi P."/>
            <person name="Goodspeed R."/>
            <person name="Gross S."/>
            <person name="Mandapat C."/>
            <person name="Jackson L."/>
            <person name="Mathew T."/>
            <person name="Pu L."/>
            <person name="Thornton R."/>
            <person name="Saada N."/>
            <person name="Wilczek-Boney K.B."/>
            <person name="Lee S."/>
            <person name="Kovar C."/>
            <person name="Wu Y."/>
            <person name="Scherer S.E."/>
            <person name="Worley K.C."/>
            <person name="Muzny D.M."/>
            <person name="Gibbs R."/>
        </authorList>
    </citation>
    <scope>NUCLEOTIDE SEQUENCE</scope>
    <source>
        <strain evidence="3">Brora</strain>
    </source>
</reference>
<dbReference type="HOGENOM" id="CLU_548983_0_0_1"/>
<dbReference type="EMBL" id="JH431829">
    <property type="status" value="NOT_ANNOTATED_CDS"/>
    <property type="molecule type" value="Genomic_DNA"/>
</dbReference>
<accession>T1JKN8</accession>
<dbReference type="Proteomes" id="UP000014500">
    <property type="component" value="Unassembled WGS sequence"/>
</dbReference>
<feature type="compositionally biased region" description="Low complexity" evidence="1">
    <location>
        <begin position="27"/>
        <end position="61"/>
    </location>
</feature>
<feature type="region of interest" description="Disordered" evidence="1">
    <location>
        <begin position="1"/>
        <end position="152"/>
    </location>
</feature>
<reference evidence="2" key="2">
    <citation type="submission" date="2015-02" db="UniProtKB">
        <authorList>
            <consortium name="EnsemblMetazoa"/>
        </authorList>
    </citation>
    <scope>IDENTIFICATION</scope>
</reference>
<protein>
    <submittedName>
        <fullName evidence="2">Uncharacterized protein</fullName>
    </submittedName>
</protein>
<feature type="region of interest" description="Disordered" evidence="1">
    <location>
        <begin position="209"/>
        <end position="238"/>
    </location>
</feature>